<evidence type="ECO:0000313" key="2">
    <source>
        <dbReference type="Proteomes" id="UP001454036"/>
    </source>
</evidence>
<protein>
    <submittedName>
        <fullName evidence="1">Uncharacterized protein</fullName>
    </submittedName>
</protein>
<dbReference type="Proteomes" id="UP001454036">
    <property type="component" value="Unassembled WGS sequence"/>
</dbReference>
<name>A0AAV3S3I7_LITER</name>
<sequence>MGKALPQDVFLIYILRGLGDEYREVKNTVYTRWSQVTFEELHNLLLTHEFVNPETHLLDSDSSRGLLPTPPPSDQFVPPDNSNPLLLKYISQTPTLNRSGPLPTQPSRAFHECQIPEPLIILRPTWRPCKSQNLIWGSDGLQVANGQQMNIAHTGSSNATASSFMHE</sequence>
<evidence type="ECO:0000313" key="1">
    <source>
        <dbReference type="EMBL" id="GAA0187377.1"/>
    </source>
</evidence>
<organism evidence="1 2">
    <name type="scientific">Lithospermum erythrorhizon</name>
    <name type="common">Purple gromwell</name>
    <name type="synonym">Lithospermum officinale var. erythrorhizon</name>
    <dbReference type="NCBI Taxonomy" id="34254"/>
    <lineage>
        <taxon>Eukaryota</taxon>
        <taxon>Viridiplantae</taxon>
        <taxon>Streptophyta</taxon>
        <taxon>Embryophyta</taxon>
        <taxon>Tracheophyta</taxon>
        <taxon>Spermatophyta</taxon>
        <taxon>Magnoliopsida</taxon>
        <taxon>eudicotyledons</taxon>
        <taxon>Gunneridae</taxon>
        <taxon>Pentapetalae</taxon>
        <taxon>asterids</taxon>
        <taxon>lamiids</taxon>
        <taxon>Boraginales</taxon>
        <taxon>Boraginaceae</taxon>
        <taxon>Boraginoideae</taxon>
        <taxon>Lithospermeae</taxon>
        <taxon>Lithospermum</taxon>
    </lineage>
</organism>
<dbReference type="AlphaFoldDB" id="A0AAV3S3I7"/>
<comment type="caution">
    <text evidence="1">The sequence shown here is derived from an EMBL/GenBank/DDBJ whole genome shotgun (WGS) entry which is preliminary data.</text>
</comment>
<dbReference type="EMBL" id="BAABME010014653">
    <property type="protein sequence ID" value="GAA0187377.1"/>
    <property type="molecule type" value="Genomic_DNA"/>
</dbReference>
<reference evidence="1 2" key="1">
    <citation type="submission" date="2024-01" db="EMBL/GenBank/DDBJ databases">
        <title>The complete chloroplast genome sequence of Lithospermum erythrorhizon: insights into the phylogenetic relationship among Boraginaceae species and the maternal lineages of purple gromwells.</title>
        <authorList>
            <person name="Okada T."/>
            <person name="Watanabe K."/>
        </authorList>
    </citation>
    <scope>NUCLEOTIDE SEQUENCE [LARGE SCALE GENOMIC DNA]</scope>
</reference>
<accession>A0AAV3S3I7</accession>
<keyword evidence="2" id="KW-1185">Reference proteome</keyword>
<proteinExistence type="predicted"/>
<gene>
    <name evidence="1" type="ORF">LIER_34665</name>
</gene>